<dbReference type="Proteomes" id="UP000243217">
    <property type="component" value="Unassembled WGS sequence"/>
</dbReference>
<dbReference type="AlphaFoldDB" id="A0A1V9Y7F4"/>
<reference evidence="1 2" key="1">
    <citation type="journal article" date="2014" name="Genome Biol. Evol.">
        <title>The secreted proteins of Achlya hypogyna and Thraustotheca clavata identify the ancestral oomycete secretome and reveal gene acquisitions by horizontal gene transfer.</title>
        <authorList>
            <person name="Misner I."/>
            <person name="Blouin N."/>
            <person name="Leonard G."/>
            <person name="Richards T.A."/>
            <person name="Lane C.E."/>
        </authorList>
    </citation>
    <scope>NUCLEOTIDE SEQUENCE [LARGE SCALE GENOMIC DNA]</scope>
    <source>
        <strain evidence="1 2">ATCC 34112</strain>
    </source>
</reference>
<keyword evidence="2" id="KW-1185">Reference proteome</keyword>
<evidence type="ECO:0000313" key="1">
    <source>
        <dbReference type="EMBL" id="OQR81655.1"/>
    </source>
</evidence>
<sequence length="337" mass="38430">MEKIDTMNLVEDPGTFYIIDGKDSVPVPSLCVALFIASPGSVQYKEFVKQKKAKEWFLPVWNYIELNDCRQKCYPGLDVDVLDDRYRIFGGVAQPAFYPNDAKMIDLMNASLSDVNAVQSVRNICLPTRIFPTAHMLLHIIVSDDGKYKFEYVDIASKYVGEQLWQKHSAQMVLNLQEMFGGSPNEISRHLFEIYGHLVFSQGGKTLKCRNLDDGSMSDLVLDVLDGNRESFTRNSIPTKPIKHYYEPTDDDTFPAIDSLSPQGIFQYTVGTEHPIGGVQILKNVCRAFDKPYKLYFVVPPHRFVKFEKQQYKETKGSGLVNPIEDLEQYVLELEVK</sequence>
<dbReference type="InterPro" id="IPR052980">
    <property type="entry name" value="Crinkler_effector"/>
</dbReference>
<name>A0A1V9Y7F4_9STRA</name>
<evidence type="ECO:0000313" key="2">
    <source>
        <dbReference type="Proteomes" id="UP000243217"/>
    </source>
</evidence>
<accession>A0A1V9Y7F4</accession>
<comment type="caution">
    <text evidence="1">The sequence shown here is derived from an EMBL/GenBank/DDBJ whole genome shotgun (WGS) entry which is preliminary data.</text>
</comment>
<dbReference type="PANTHER" id="PTHR33129:SF1">
    <property type="entry name" value="ATP-BINDING PROTEIN"/>
    <property type="match status" value="1"/>
</dbReference>
<protein>
    <recommendedName>
        <fullName evidence="3">Crinkler (CRN) family protein</fullName>
    </recommendedName>
</protein>
<gene>
    <name evidence="1" type="ORF">THRCLA_23326</name>
</gene>
<organism evidence="1 2">
    <name type="scientific">Thraustotheca clavata</name>
    <dbReference type="NCBI Taxonomy" id="74557"/>
    <lineage>
        <taxon>Eukaryota</taxon>
        <taxon>Sar</taxon>
        <taxon>Stramenopiles</taxon>
        <taxon>Oomycota</taxon>
        <taxon>Saprolegniomycetes</taxon>
        <taxon>Saprolegniales</taxon>
        <taxon>Achlyaceae</taxon>
        <taxon>Thraustotheca</taxon>
    </lineage>
</organism>
<proteinExistence type="predicted"/>
<dbReference type="PANTHER" id="PTHR33129">
    <property type="entry name" value="PROTEIN KINASE DOMAIN-CONTAINING PROTEIN-RELATED"/>
    <property type="match status" value="1"/>
</dbReference>
<evidence type="ECO:0008006" key="3">
    <source>
        <dbReference type="Google" id="ProtNLM"/>
    </source>
</evidence>
<dbReference type="EMBL" id="JNBS01004934">
    <property type="protein sequence ID" value="OQR81655.1"/>
    <property type="molecule type" value="Genomic_DNA"/>
</dbReference>
<dbReference type="OrthoDB" id="434211at2759"/>